<accession>A0ABS8KXT5</accession>
<comment type="subcellular location">
    <subcellularLocation>
        <location evidence="1">Membrane</location>
        <topology evidence="1">Multi-pass membrane protein</topology>
    </subcellularLocation>
</comment>
<keyword evidence="2" id="KW-0813">Transport</keyword>
<name>A0ABS8KXT5_9HYPH</name>
<dbReference type="Pfam" id="PF01566">
    <property type="entry name" value="Nramp"/>
    <property type="match status" value="1"/>
</dbReference>
<dbReference type="InterPro" id="IPR001046">
    <property type="entry name" value="NRAMP_fam"/>
</dbReference>
<dbReference type="Proteomes" id="UP001198862">
    <property type="component" value="Unassembled WGS sequence"/>
</dbReference>
<evidence type="ECO:0000256" key="7">
    <source>
        <dbReference type="SAM" id="MobiDB-lite"/>
    </source>
</evidence>
<evidence type="ECO:0000313" key="9">
    <source>
        <dbReference type="EMBL" id="MCC8430351.1"/>
    </source>
</evidence>
<evidence type="ECO:0000256" key="2">
    <source>
        <dbReference type="ARBA" id="ARBA00022448"/>
    </source>
</evidence>
<feature type="transmembrane region" description="Helical" evidence="8">
    <location>
        <begin position="197"/>
        <end position="215"/>
    </location>
</feature>
<feature type="transmembrane region" description="Helical" evidence="8">
    <location>
        <begin position="54"/>
        <end position="74"/>
    </location>
</feature>
<protein>
    <submittedName>
        <fullName evidence="9">Nramp family divalent metal transporter</fullName>
    </submittedName>
</protein>
<dbReference type="PANTHER" id="PTHR11706:SF33">
    <property type="entry name" value="NATURAL RESISTANCE-ASSOCIATED MACROPHAGE PROTEIN 2"/>
    <property type="match status" value="1"/>
</dbReference>
<evidence type="ECO:0000256" key="3">
    <source>
        <dbReference type="ARBA" id="ARBA00022692"/>
    </source>
</evidence>
<feature type="transmembrane region" description="Helical" evidence="8">
    <location>
        <begin position="158"/>
        <end position="177"/>
    </location>
</feature>
<organism evidence="9 10">
    <name type="scientific">Reyranella aquatilis</name>
    <dbReference type="NCBI Taxonomy" id="2035356"/>
    <lineage>
        <taxon>Bacteria</taxon>
        <taxon>Pseudomonadati</taxon>
        <taxon>Pseudomonadota</taxon>
        <taxon>Alphaproteobacteria</taxon>
        <taxon>Hyphomicrobiales</taxon>
        <taxon>Reyranellaceae</taxon>
        <taxon>Reyranella</taxon>
    </lineage>
</organism>
<comment type="caution">
    <text evidence="9">The sequence shown here is derived from an EMBL/GenBank/DDBJ whole genome shotgun (WGS) entry which is preliminary data.</text>
</comment>
<feature type="transmembrane region" description="Helical" evidence="8">
    <location>
        <begin position="347"/>
        <end position="365"/>
    </location>
</feature>
<dbReference type="PANTHER" id="PTHR11706">
    <property type="entry name" value="SOLUTE CARRIER PROTEIN FAMILY 11 MEMBER"/>
    <property type="match status" value="1"/>
</dbReference>
<keyword evidence="4" id="KW-0769">Symport</keyword>
<keyword evidence="5 8" id="KW-1133">Transmembrane helix</keyword>
<keyword evidence="10" id="KW-1185">Reference proteome</keyword>
<evidence type="ECO:0000256" key="1">
    <source>
        <dbReference type="ARBA" id="ARBA00004141"/>
    </source>
</evidence>
<evidence type="ECO:0000256" key="6">
    <source>
        <dbReference type="ARBA" id="ARBA00023136"/>
    </source>
</evidence>
<feature type="transmembrane region" description="Helical" evidence="8">
    <location>
        <begin position="301"/>
        <end position="327"/>
    </location>
</feature>
<feature type="transmembrane region" description="Helical" evidence="8">
    <location>
        <begin position="134"/>
        <end position="151"/>
    </location>
</feature>
<feature type="region of interest" description="Disordered" evidence="7">
    <location>
        <begin position="1"/>
        <end position="23"/>
    </location>
</feature>
<feature type="transmembrane region" description="Helical" evidence="8">
    <location>
        <begin position="372"/>
        <end position="395"/>
    </location>
</feature>
<evidence type="ECO:0000313" key="10">
    <source>
        <dbReference type="Proteomes" id="UP001198862"/>
    </source>
</evidence>
<dbReference type="NCBIfam" id="NF037982">
    <property type="entry name" value="Nramp_1"/>
    <property type="match status" value="1"/>
</dbReference>
<gene>
    <name evidence="9" type="ORF">LJ725_15360</name>
</gene>
<dbReference type="EMBL" id="JAJISD010000006">
    <property type="protein sequence ID" value="MCC8430351.1"/>
    <property type="molecule type" value="Genomic_DNA"/>
</dbReference>
<feature type="transmembrane region" description="Helical" evidence="8">
    <location>
        <begin position="407"/>
        <end position="430"/>
    </location>
</feature>
<proteinExistence type="predicted"/>
<keyword evidence="6 8" id="KW-0472">Membrane</keyword>
<dbReference type="RefSeq" id="WP_230551515.1">
    <property type="nucleotide sequence ID" value="NZ_JAJISD010000006.1"/>
</dbReference>
<sequence>MSDGNPDLPRTASPDRRGARLAGRIGPGIVTGAADDDPSGIATYSQAGAQAGFGLLWTVVLTWPLMVAVQSVSARIGRVTGRGLAANLCRVFPRPLVLVAVALLFVANTVNIGADLSAMGAAVNMLLPWDRHGYTLAFGALSLLAIVFVPYSRYVGYLKWLTFSLLAYGGIVFTVRLDWAAVAAGSLVPAFDLDSRTLMLVVAVLGTTIAPYLFFWQTSQEVEDEEADPEAAPLIVSADHAGLEIARINRETAIGMAVSNIVAFFIMLTTAATLHASGVTDIQSTEQAAAALRPIAGEATFLLFSLGIVGTGLLAVPVLAGSAAYAFGEVLGWTTGLENRPRDALPFYAVIAAGIGIGLAVDHLALDPIKALVWSAVLNGVIVVPFIAAMMVVASRPDIMGAFVASWWQRILGWLTFAVMGAAALAMFALL</sequence>
<keyword evidence="3 8" id="KW-0812">Transmembrane</keyword>
<evidence type="ECO:0000256" key="4">
    <source>
        <dbReference type="ARBA" id="ARBA00022847"/>
    </source>
</evidence>
<reference evidence="9 10" key="1">
    <citation type="submission" date="2021-11" db="EMBL/GenBank/DDBJ databases">
        <authorList>
            <person name="Lee D.-H."/>
            <person name="Kim S.-B."/>
        </authorList>
    </citation>
    <scope>NUCLEOTIDE SEQUENCE [LARGE SCALE GENOMIC DNA]</scope>
    <source>
        <strain evidence="9 10">KCTC 52223</strain>
    </source>
</reference>
<feature type="transmembrane region" description="Helical" evidence="8">
    <location>
        <begin position="95"/>
        <end position="114"/>
    </location>
</feature>
<evidence type="ECO:0000256" key="5">
    <source>
        <dbReference type="ARBA" id="ARBA00022989"/>
    </source>
</evidence>
<evidence type="ECO:0000256" key="8">
    <source>
        <dbReference type="SAM" id="Phobius"/>
    </source>
</evidence>